<dbReference type="EMBL" id="AP019791">
    <property type="protein sequence ID" value="BBL80835.1"/>
    <property type="molecule type" value="Genomic_DNA"/>
</dbReference>
<evidence type="ECO:0000313" key="4">
    <source>
        <dbReference type="Proteomes" id="UP000318065"/>
    </source>
</evidence>
<protein>
    <submittedName>
        <fullName evidence="3">Uncharacterized protein</fullName>
    </submittedName>
</protein>
<name>A0A510HN69_9ACTN</name>
<sequence length="120" mass="12905">MPVHRHRYAPRQAEILHRRVSGKRVLDGLWRLAFPGVGLVAAGAFAAGRLARRRGYAVIHAHWPLPAGLVALTGAGRAGKAASGRHLSRGGARRLRRQPAAAGSFGDRLRRARRGGGELQ</sequence>
<accession>A0A510HN69</accession>
<keyword evidence="2" id="KW-0812">Transmembrane</keyword>
<dbReference type="Proteomes" id="UP000318065">
    <property type="component" value="Chromosome"/>
</dbReference>
<evidence type="ECO:0000256" key="1">
    <source>
        <dbReference type="SAM" id="MobiDB-lite"/>
    </source>
</evidence>
<evidence type="ECO:0000313" key="3">
    <source>
        <dbReference type="EMBL" id="BBL80835.1"/>
    </source>
</evidence>
<evidence type="ECO:0000256" key="2">
    <source>
        <dbReference type="SAM" id="Phobius"/>
    </source>
</evidence>
<feature type="transmembrane region" description="Helical" evidence="2">
    <location>
        <begin position="28"/>
        <end position="47"/>
    </location>
</feature>
<organism evidence="3 4">
    <name type="scientific">Rubrobacter xylanophilus</name>
    <dbReference type="NCBI Taxonomy" id="49319"/>
    <lineage>
        <taxon>Bacteria</taxon>
        <taxon>Bacillati</taxon>
        <taxon>Actinomycetota</taxon>
        <taxon>Rubrobacteria</taxon>
        <taxon>Rubrobacterales</taxon>
        <taxon>Rubrobacteraceae</taxon>
        <taxon>Rubrobacter</taxon>
    </lineage>
</organism>
<proteinExistence type="predicted"/>
<reference evidence="3" key="1">
    <citation type="journal article" date="2019" name="Microbiol. Resour. Announc.">
        <title>Complete Genome Sequence of Rubrobacter xylanophilus Strain AA3-22, Isolated from Arima Onsen in Japan.</title>
        <authorList>
            <person name="Tomariguchi N."/>
            <person name="Miyazaki K."/>
        </authorList>
    </citation>
    <scope>NUCLEOTIDE SEQUENCE [LARGE SCALE GENOMIC DNA]</scope>
    <source>
        <strain evidence="3">AA3-22</strain>
    </source>
</reference>
<feature type="compositionally biased region" description="Basic residues" evidence="1">
    <location>
        <begin position="86"/>
        <end position="97"/>
    </location>
</feature>
<keyword evidence="2" id="KW-1133">Transmembrane helix</keyword>
<keyword evidence="2" id="KW-0472">Membrane</keyword>
<gene>
    <name evidence="3" type="ORF">RxyAA322_26890</name>
</gene>
<dbReference type="AlphaFoldDB" id="A0A510HN69"/>
<feature type="region of interest" description="Disordered" evidence="1">
    <location>
        <begin position="80"/>
        <end position="120"/>
    </location>
</feature>
<keyword evidence="4" id="KW-1185">Reference proteome</keyword>